<dbReference type="SUPFAM" id="SSF140741">
    <property type="entry name" value="RUN domain-like"/>
    <property type="match status" value="1"/>
</dbReference>
<feature type="coiled-coil region" evidence="1">
    <location>
        <begin position="461"/>
        <end position="513"/>
    </location>
</feature>
<reference evidence="5" key="1">
    <citation type="submission" date="2021-04" db="EMBL/GenBank/DDBJ databases">
        <authorList>
            <consortium name="Molecular Ecology Group"/>
        </authorList>
    </citation>
    <scope>NUCLEOTIDE SEQUENCE</scope>
</reference>
<evidence type="ECO:0000259" key="3">
    <source>
        <dbReference type="PROSITE" id="PS50195"/>
    </source>
</evidence>
<gene>
    <name evidence="5" type="ORF">CUNI_LOCUS20043</name>
</gene>
<dbReference type="CDD" id="cd17689">
    <property type="entry name" value="RUN_SNX29"/>
    <property type="match status" value="1"/>
</dbReference>
<comment type="caution">
    <text evidence="5">The sequence shown here is derived from an EMBL/GenBank/DDBJ whole genome shotgun (WGS) entry which is preliminary data.</text>
</comment>
<evidence type="ECO:0000313" key="6">
    <source>
        <dbReference type="Proteomes" id="UP000678393"/>
    </source>
</evidence>
<dbReference type="InterPro" id="IPR047329">
    <property type="entry name" value="RUN_SNX29"/>
</dbReference>
<dbReference type="InterPro" id="IPR004012">
    <property type="entry name" value="Run_dom"/>
</dbReference>
<dbReference type="CDD" id="cd07277">
    <property type="entry name" value="PX_RUN"/>
    <property type="match status" value="1"/>
</dbReference>
<dbReference type="OrthoDB" id="428895at2759"/>
<dbReference type="SUPFAM" id="SSF64268">
    <property type="entry name" value="PX domain"/>
    <property type="match status" value="1"/>
</dbReference>
<dbReference type="Proteomes" id="UP000678393">
    <property type="component" value="Unassembled WGS sequence"/>
</dbReference>
<evidence type="ECO:0000256" key="2">
    <source>
        <dbReference type="SAM" id="MobiDB-lite"/>
    </source>
</evidence>
<dbReference type="PROSITE" id="PS50826">
    <property type="entry name" value="RUN"/>
    <property type="match status" value="1"/>
</dbReference>
<dbReference type="InterPro" id="IPR001683">
    <property type="entry name" value="PX_dom"/>
</dbReference>
<evidence type="ECO:0008006" key="7">
    <source>
        <dbReference type="Google" id="ProtNLM"/>
    </source>
</evidence>
<keyword evidence="6" id="KW-1185">Reference proteome</keyword>
<dbReference type="PANTHER" id="PTHR47194">
    <property type="entry name" value="SORTING NEXIN-29-RELATED"/>
    <property type="match status" value="1"/>
</dbReference>
<dbReference type="SMART" id="SM00593">
    <property type="entry name" value="RUN"/>
    <property type="match status" value="1"/>
</dbReference>
<feature type="region of interest" description="Disordered" evidence="2">
    <location>
        <begin position="212"/>
        <end position="241"/>
    </location>
</feature>
<dbReference type="PROSITE" id="PS50195">
    <property type="entry name" value="PX"/>
    <property type="match status" value="1"/>
</dbReference>
<dbReference type="EMBL" id="CAJHNH020007235">
    <property type="protein sequence ID" value="CAG5134485.1"/>
    <property type="molecule type" value="Genomic_DNA"/>
</dbReference>
<dbReference type="Gene3D" id="1.20.58.900">
    <property type="match status" value="1"/>
</dbReference>
<feature type="domain" description="RUN" evidence="4">
    <location>
        <begin position="36"/>
        <end position="189"/>
    </location>
</feature>
<protein>
    <recommendedName>
        <fullName evidence="7">Sorting nexin-29</fullName>
    </recommendedName>
</protein>
<dbReference type="Pfam" id="PF02759">
    <property type="entry name" value="RUN"/>
    <property type="match status" value="1"/>
</dbReference>
<name>A0A8S4A393_9EUPU</name>
<dbReference type="Pfam" id="PF00787">
    <property type="entry name" value="PX"/>
    <property type="match status" value="1"/>
</dbReference>
<proteinExistence type="predicted"/>
<dbReference type="PANTHER" id="PTHR47194:SF3">
    <property type="entry name" value="SORTING NEXIN 29"/>
    <property type="match status" value="1"/>
</dbReference>
<feature type="compositionally biased region" description="Polar residues" evidence="2">
    <location>
        <begin position="325"/>
        <end position="336"/>
    </location>
</feature>
<evidence type="ECO:0000259" key="4">
    <source>
        <dbReference type="PROSITE" id="PS50826"/>
    </source>
</evidence>
<dbReference type="GO" id="GO:0035091">
    <property type="term" value="F:phosphatidylinositol binding"/>
    <property type="evidence" value="ECO:0007669"/>
    <property type="project" value="InterPro"/>
</dbReference>
<dbReference type="AlphaFoldDB" id="A0A8S4A393"/>
<feature type="region of interest" description="Disordered" evidence="2">
    <location>
        <begin position="387"/>
        <end position="416"/>
    </location>
</feature>
<organism evidence="5 6">
    <name type="scientific">Candidula unifasciata</name>
    <dbReference type="NCBI Taxonomy" id="100452"/>
    <lineage>
        <taxon>Eukaryota</taxon>
        <taxon>Metazoa</taxon>
        <taxon>Spiralia</taxon>
        <taxon>Lophotrochozoa</taxon>
        <taxon>Mollusca</taxon>
        <taxon>Gastropoda</taxon>
        <taxon>Heterobranchia</taxon>
        <taxon>Euthyneura</taxon>
        <taxon>Panpulmonata</taxon>
        <taxon>Eupulmonata</taxon>
        <taxon>Stylommatophora</taxon>
        <taxon>Helicina</taxon>
        <taxon>Helicoidea</taxon>
        <taxon>Geomitridae</taxon>
        <taxon>Candidula</taxon>
    </lineage>
</organism>
<dbReference type="SMART" id="SM00312">
    <property type="entry name" value="PX"/>
    <property type="match status" value="1"/>
</dbReference>
<sequence length="753" mass="84419">MSGELHQSERQTILSRLLDAVKQCQVRFGGRSELATDLDSRVSCLCSAWETALQHGMRKNNTALSAFKQITEKYGLLKVANLFSDANNLETDPVFWHYARMHLSRDELQRFSKLNLVNTDLGRGRAWLRASLNEQALERYMLMLIESDEMLSLYYEDWAFLRDVERNSMLPVMAAGLGSILFAITVDKPELNGGHAASILVSAKSIIDVGKDTGKGEEPTPVISECMSTDHGSKKKEKRKKKKVTNVVVFDEDSTTGTVVRKSSLLDSFGPPYFTKQHPVGETRGHGDGTPGDRMLESEAVVHGGSESSGDPVLSALIRISNQVSSASMGTESPSKQPGIGLPGADRDSRIMMTPVGCDGVIMGSDLIPVSDTSSAHLWSPGVREATAFSRQQTGDTSSGGLIAQHSLPSSNLLPNARDTSHARSILIDSFSHDEMKRAVVTMIGRKDSEQELTRQLESMVEQEIDRSSTLKAEIEELKKQYVITLENEQLKVQALQKENELLKHQLKKYVSAVQLLRTGGNSQEEPVGILAEESLPGLSPSNSTVDYSHEAAEYEKKLVQVAEMHGELMEFNELLHRQLGAKDVLVRRLMEELVVLRGPLPCDKHVIHDTGQELDNVCLQRPLINIWIPSAFLRGSANKMHHVYQVFVRIRDQEWNVYRRYSQFLDTHLRLKKVYPIIGTFEFPPKKTIGKKDARLVESRRKLFQTYLRRVINLMVEKSPEMAANVSKEKLVLVLPFFNKGKWSTIVMTWYM</sequence>
<dbReference type="Gene3D" id="3.30.1520.10">
    <property type="entry name" value="Phox-like domain"/>
    <property type="match status" value="1"/>
</dbReference>
<feature type="compositionally biased region" description="Polar residues" evidence="2">
    <location>
        <begin position="389"/>
        <end position="400"/>
    </location>
</feature>
<feature type="domain" description="PX" evidence="3">
    <location>
        <begin position="623"/>
        <end position="746"/>
    </location>
</feature>
<dbReference type="InterPro" id="IPR037916">
    <property type="entry name" value="SNX29_PX"/>
</dbReference>
<dbReference type="InterPro" id="IPR036871">
    <property type="entry name" value="PX_dom_sf"/>
</dbReference>
<feature type="region of interest" description="Disordered" evidence="2">
    <location>
        <begin position="271"/>
        <end position="295"/>
    </location>
</feature>
<evidence type="ECO:0000256" key="1">
    <source>
        <dbReference type="SAM" id="Coils"/>
    </source>
</evidence>
<feature type="region of interest" description="Disordered" evidence="2">
    <location>
        <begin position="325"/>
        <end position="348"/>
    </location>
</feature>
<accession>A0A8S4A393</accession>
<evidence type="ECO:0000313" key="5">
    <source>
        <dbReference type="EMBL" id="CAG5134485.1"/>
    </source>
</evidence>
<keyword evidence="1" id="KW-0175">Coiled coil</keyword>
<dbReference type="InterPro" id="IPR037213">
    <property type="entry name" value="Run_dom_sf"/>
</dbReference>